<reference evidence="5 6" key="1">
    <citation type="submission" date="2024-09" db="EMBL/GenBank/DDBJ databases">
        <authorList>
            <person name="Sun Q."/>
            <person name="Mori K."/>
        </authorList>
    </citation>
    <scope>NUCLEOTIDE SEQUENCE [LARGE SCALE GENOMIC DNA]</scope>
    <source>
        <strain evidence="5 6">JCM 1342</strain>
    </source>
</reference>
<dbReference type="Proteomes" id="UP001589611">
    <property type="component" value="Unassembled WGS sequence"/>
</dbReference>
<name>A0ABV5T044_9MICO</name>
<evidence type="ECO:0000256" key="3">
    <source>
        <dbReference type="SAM" id="Phobius"/>
    </source>
</evidence>
<keyword evidence="3" id="KW-0472">Membrane</keyword>
<accession>A0ABV5T044</accession>
<feature type="region of interest" description="Disordered" evidence="2">
    <location>
        <begin position="678"/>
        <end position="726"/>
    </location>
</feature>
<gene>
    <name evidence="5" type="ORF">ACFFPJ_02645</name>
</gene>
<feature type="transmembrane region" description="Helical" evidence="3">
    <location>
        <begin position="160"/>
        <end position="179"/>
    </location>
</feature>
<evidence type="ECO:0000256" key="2">
    <source>
        <dbReference type="SAM" id="MobiDB-lite"/>
    </source>
</evidence>
<dbReference type="RefSeq" id="WP_344711494.1">
    <property type="nucleotide sequence ID" value="NZ_BAAAWH010000001.1"/>
</dbReference>
<evidence type="ECO:0000259" key="4">
    <source>
        <dbReference type="SMART" id="SM00854"/>
    </source>
</evidence>
<keyword evidence="3" id="KW-1133">Transmembrane helix</keyword>
<evidence type="ECO:0000313" key="5">
    <source>
        <dbReference type="EMBL" id="MFB9644694.1"/>
    </source>
</evidence>
<feature type="transmembrane region" description="Helical" evidence="3">
    <location>
        <begin position="90"/>
        <end position="111"/>
    </location>
</feature>
<feature type="transmembrane region" description="Helical" evidence="3">
    <location>
        <begin position="212"/>
        <end position="230"/>
    </location>
</feature>
<keyword evidence="3" id="KW-0812">Transmembrane</keyword>
<feature type="transmembrane region" description="Helical" evidence="3">
    <location>
        <begin position="12"/>
        <end position="32"/>
    </location>
</feature>
<proteinExistence type="inferred from homology"/>
<dbReference type="SUPFAM" id="SSF56300">
    <property type="entry name" value="Metallo-dependent phosphatases"/>
    <property type="match status" value="1"/>
</dbReference>
<dbReference type="PANTHER" id="PTHR33393:SF11">
    <property type="entry name" value="POLYGLUTAMINE SYNTHESIS ACCESSORY PROTEIN RV0574C-RELATED"/>
    <property type="match status" value="1"/>
</dbReference>
<organism evidence="5 6">
    <name type="scientific">Microbacterium terregens</name>
    <dbReference type="NCBI Taxonomy" id="69363"/>
    <lineage>
        <taxon>Bacteria</taxon>
        <taxon>Bacillati</taxon>
        <taxon>Actinomycetota</taxon>
        <taxon>Actinomycetes</taxon>
        <taxon>Micrococcales</taxon>
        <taxon>Microbacteriaceae</taxon>
        <taxon>Microbacterium</taxon>
    </lineage>
</organism>
<feature type="transmembrane region" description="Helical" evidence="3">
    <location>
        <begin position="242"/>
        <end position="264"/>
    </location>
</feature>
<evidence type="ECO:0000313" key="6">
    <source>
        <dbReference type="Proteomes" id="UP001589611"/>
    </source>
</evidence>
<dbReference type="Pfam" id="PF01757">
    <property type="entry name" value="Acyl_transf_3"/>
    <property type="match status" value="1"/>
</dbReference>
<dbReference type="InterPro" id="IPR019079">
    <property type="entry name" value="Capsule_synth_CapA"/>
</dbReference>
<dbReference type="PANTHER" id="PTHR33393">
    <property type="entry name" value="POLYGLUTAMINE SYNTHESIS ACCESSORY PROTEIN RV0574C-RELATED"/>
    <property type="match status" value="1"/>
</dbReference>
<dbReference type="EMBL" id="JBHMBE010000001">
    <property type="protein sequence ID" value="MFB9644694.1"/>
    <property type="molecule type" value="Genomic_DNA"/>
</dbReference>
<dbReference type="SMART" id="SM00854">
    <property type="entry name" value="PGA_cap"/>
    <property type="match status" value="1"/>
</dbReference>
<feature type="compositionally biased region" description="Basic and acidic residues" evidence="2">
    <location>
        <begin position="678"/>
        <end position="704"/>
    </location>
</feature>
<feature type="transmembrane region" description="Helical" evidence="3">
    <location>
        <begin position="310"/>
        <end position="332"/>
    </location>
</feature>
<keyword evidence="6" id="KW-1185">Reference proteome</keyword>
<feature type="transmembrane region" description="Helical" evidence="3">
    <location>
        <begin position="137"/>
        <end position="153"/>
    </location>
</feature>
<comment type="caution">
    <text evidence="5">The sequence shown here is derived from an EMBL/GenBank/DDBJ whole genome shotgun (WGS) entry which is preliminary data.</text>
</comment>
<comment type="similarity">
    <text evidence="1">Belongs to the CapA family.</text>
</comment>
<feature type="transmembrane region" description="Helical" evidence="3">
    <location>
        <begin position="185"/>
        <end position="200"/>
    </location>
</feature>
<protein>
    <submittedName>
        <fullName evidence="5">CapA family protein</fullName>
    </submittedName>
</protein>
<dbReference type="InterPro" id="IPR029052">
    <property type="entry name" value="Metallo-depent_PP-like"/>
</dbReference>
<feature type="transmembrane region" description="Helical" evidence="3">
    <location>
        <begin position="276"/>
        <end position="298"/>
    </location>
</feature>
<sequence length="726" mass="78063">MSAPANSRGPRLLWADGLKGALIVLVVLWHVVMKTYLQIDWQLGIPIPGVWGLAGDLIWPLLMPLFLLMSGFFAANAYERPWSAVFRPRVVRLLYLYLLWTLIHMAAMWAFPDFPTLIPRSLAEFIEAITISPPNTWYLYALALYFVVAKALRRAPRWSVIAGAAVLSVTVSAGLIDVVSNRGSLLYNLLFFLLGLHLAPQIRRLVARSTPVTAMLSVVVYVLAFAAMRITDSATVPGVWPAVSLIGVVMGVLVAPVLARVPLLGRGMSWLGARTLVIYVAHMPLLAFADFLLVGWLSGARVAVQLGAAVLLPLALTAVIVATSTALGHLIVRDRLFWLLDLPARRSTARPRRRNAVRALPRSVPWRGAVAVMLLIATGAVAGGGSGIAGCPSDPPRRPASHAGQVSIGGAGDVLLYDVGHDVPADRGKDHFDEVRPWFTQDIVTGNLEQVISADTGYDKCEARAECLAFRSAADAAPLFAGFDLLNLANNHTGDFGHEGYVNTQQNLAATGIRTVGARNEISCTRVGNLTVAVLGFAPYGDTNRLTDLRHVREVVQAAASTADIVVAHAHMGAEGSDAEAVTPGMETMYGEKRGDVIAFSHAAIDAGADLVLGHGPHVLRGMEFYQDRLIAYSLGNFGGGGVFGADQATRYGAYLEVSLDAEGSVIDGRVRSVRFEHEDGRPVPDPEGRAAQLMDERGRRDFPRTAPPIDPDGRFTPPATHDAAH</sequence>
<dbReference type="InterPro" id="IPR002656">
    <property type="entry name" value="Acyl_transf_3_dom"/>
</dbReference>
<dbReference type="Gene3D" id="3.60.21.10">
    <property type="match status" value="1"/>
</dbReference>
<feature type="domain" description="Capsule synthesis protein CapA" evidence="4">
    <location>
        <begin position="407"/>
        <end position="642"/>
    </location>
</feature>
<evidence type="ECO:0000256" key="1">
    <source>
        <dbReference type="ARBA" id="ARBA00005662"/>
    </source>
</evidence>
<feature type="transmembrane region" description="Helical" evidence="3">
    <location>
        <begin position="57"/>
        <end position="78"/>
    </location>
</feature>
<dbReference type="InterPro" id="IPR052169">
    <property type="entry name" value="CW_Biosynth-Accessory"/>
</dbReference>
<feature type="transmembrane region" description="Helical" evidence="3">
    <location>
        <begin position="368"/>
        <end position="389"/>
    </location>
</feature>
<dbReference type="Pfam" id="PF09587">
    <property type="entry name" value="PGA_cap"/>
    <property type="match status" value="1"/>
</dbReference>